<dbReference type="PANTHER" id="PTHR24171:SF10">
    <property type="entry name" value="ANKYRIN REPEAT DOMAIN-CONTAINING PROTEIN 29-LIKE"/>
    <property type="match status" value="1"/>
</dbReference>
<organism evidence="4 5">
    <name type="scientific">Aspergillus granulosus</name>
    <dbReference type="NCBI Taxonomy" id="176169"/>
    <lineage>
        <taxon>Eukaryota</taxon>
        <taxon>Fungi</taxon>
        <taxon>Dikarya</taxon>
        <taxon>Ascomycota</taxon>
        <taxon>Pezizomycotina</taxon>
        <taxon>Eurotiomycetes</taxon>
        <taxon>Eurotiomycetidae</taxon>
        <taxon>Eurotiales</taxon>
        <taxon>Aspergillaceae</taxon>
        <taxon>Aspergillus</taxon>
        <taxon>Aspergillus subgen. Nidulantes</taxon>
    </lineage>
</organism>
<proteinExistence type="predicted"/>
<evidence type="ECO:0000256" key="3">
    <source>
        <dbReference type="PROSITE-ProRule" id="PRU00023"/>
    </source>
</evidence>
<dbReference type="SMART" id="SM00248">
    <property type="entry name" value="ANK"/>
    <property type="match status" value="3"/>
</dbReference>
<name>A0ABR4H5L3_9EURO</name>
<accession>A0ABR4H5L3</accession>
<protein>
    <submittedName>
        <fullName evidence="4">Ankyrin repeat-containing domain protein</fullName>
    </submittedName>
</protein>
<comment type="caution">
    <text evidence="4">The sequence shown here is derived from an EMBL/GenBank/DDBJ whole genome shotgun (WGS) entry which is preliminary data.</text>
</comment>
<dbReference type="Proteomes" id="UP001610334">
    <property type="component" value="Unassembled WGS sequence"/>
</dbReference>
<evidence type="ECO:0000256" key="1">
    <source>
        <dbReference type="ARBA" id="ARBA00022737"/>
    </source>
</evidence>
<keyword evidence="5" id="KW-1185">Reference proteome</keyword>
<dbReference type="InterPro" id="IPR036770">
    <property type="entry name" value="Ankyrin_rpt-contain_sf"/>
</dbReference>
<keyword evidence="2 3" id="KW-0040">ANK repeat</keyword>
<keyword evidence="1" id="KW-0677">Repeat</keyword>
<sequence>MGPESSMSVIRLLIEYGADVNAESFFQGSPLHRAVRLRLPDVAEFLLENGANVNMGAADDGTPVQLAALMGFPGMICLLLKHGANVNTTSNKCGPPLQAAIETGSLGCVKLLLENGADASLQSGEGYPNALEKARRCWEGNQNWKRREIFELIQDCFEERGFLEIHDYPMLGSEY</sequence>
<feature type="repeat" description="ANK" evidence="3">
    <location>
        <begin position="26"/>
        <end position="58"/>
    </location>
</feature>
<dbReference type="PANTHER" id="PTHR24171">
    <property type="entry name" value="ANKYRIN REPEAT DOMAIN-CONTAINING PROTEIN 39-RELATED"/>
    <property type="match status" value="1"/>
</dbReference>
<reference evidence="4 5" key="1">
    <citation type="submission" date="2024-07" db="EMBL/GenBank/DDBJ databases">
        <title>Section-level genome sequencing and comparative genomics of Aspergillus sections Usti and Cavernicolus.</title>
        <authorList>
            <consortium name="Lawrence Berkeley National Laboratory"/>
            <person name="Nybo J.L."/>
            <person name="Vesth T.C."/>
            <person name="Theobald S."/>
            <person name="Frisvad J.C."/>
            <person name="Larsen T.O."/>
            <person name="Kjaerboelling I."/>
            <person name="Rothschild-Mancinelli K."/>
            <person name="Lyhne E.K."/>
            <person name="Kogle M.E."/>
            <person name="Barry K."/>
            <person name="Clum A."/>
            <person name="Na H."/>
            <person name="Ledsgaard L."/>
            <person name="Lin J."/>
            <person name="Lipzen A."/>
            <person name="Kuo A."/>
            <person name="Riley R."/>
            <person name="Mondo S."/>
            <person name="Labutti K."/>
            <person name="Haridas S."/>
            <person name="Pangalinan J."/>
            <person name="Salamov A.A."/>
            <person name="Simmons B.A."/>
            <person name="Magnuson J.K."/>
            <person name="Chen J."/>
            <person name="Drula E."/>
            <person name="Henrissat B."/>
            <person name="Wiebenga A."/>
            <person name="Lubbers R.J."/>
            <person name="Gomes A.C."/>
            <person name="Makela M.R."/>
            <person name="Stajich J."/>
            <person name="Grigoriev I.V."/>
            <person name="Mortensen U.H."/>
            <person name="De Vries R.P."/>
            <person name="Baker S.E."/>
            <person name="Andersen M.R."/>
        </authorList>
    </citation>
    <scope>NUCLEOTIDE SEQUENCE [LARGE SCALE GENOMIC DNA]</scope>
    <source>
        <strain evidence="4 5">CBS 588.65</strain>
    </source>
</reference>
<dbReference type="PROSITE" id="PS50297">
    <property type="entry name" value="ANK_REP_REGION"/>
    <property type="match status" value="2"/>
</dbReference>
<gene>
    <name evidence="4" type="ORF">BJX63DRAFT_433965</name>
</gene>
<evidence type="ECO:0000313" key="4">
    <source>
        <dbReference type="EMBL" id="KAL2810724.1"/>
    </source>
</evidence>
<dbReference type="InterPro" id="IPR002110">
    <property type="entry name" value="Ankyrin_rpt"/>
</dbReference>
<feature type="repeat" description="ANK" evidence="3">
    <location>
        <begin position="59"/>
        <end position="91"/>
    </location>
</feature>
<evidence type="ECO:0000313" key="5">
    <source>
        <dbReference type="Proteomes" id="UP001610334"/>
    </source>
</evidence>
<dbReference type="PROSITE" id="PS50088">
    <property type="entry name" value="ANK_REPEAT"/>
    <property type="match status" value="3"/>
</dbReference>
<dbReference type="Pfam" id="PF12796">
    <property type="entry name" value="Ank_2"/>
    <property type="match status" value="1"/>
</dbReference>
<dbReference type="SUPFAM" id="SSF48403">
    <property type="entry name" value="Ankyrin repeat"/>
    <property type="match status" value="1"/>
</dbReference>
<feature type="repeat" description="ANK" evidence="3">
    <location>
        <begin position="96"/>
        <end position="124"/>
    </location>
</feature>
<evidence type="ECO:0000256" key="2">
    <source>
        <dbReference type="ARBA" id="ARBA00023043"/>
    </source>
</evidence>
<dbReference type="EMBL" id="JBFXLT010000067">
    <property type="protein sequence ID" value="KAL2810724.1"/>
    <property type="molecule type" value="Genomic_DNA"/>
</dbReference>
<dbReference type="Gene3D" id="1.25.40.20">
    <property type="entry name" value="Ankyrin repeat-containing domain"/>
    <property type="match status" value="1"/>
</dbReference>